<name>A0ABN8B967_CHISP</name>
<dbReference type="Proteomes" id="UP001153292">
    <property type="component" value="Chromosome 6"/>
</dbReference>
<keyword evidence="2" id="KW-1185">Reference proteome</keyword>
<organism evidence="1 2">
    <name type="scientific">Chilo suppressalis</name>
    <name type="common">Asiatic rice borer moth</name>
    <dbReference type="NCBI Taxonomy" id="168631"/>
    <lineage>
        <taxon>Eukaryota</taxon>
        <taxon>Metazoa</taxon>
        <taxon>Ecdysozoa</taxon>
        <taxon>Arthropoda</taxon>
        <taxon>Hexapoda</taxon>
        <taxon>Insecta</taxon>
        <taxon>Pterygota</taxon>
        <taxon>Neoptera</taxon>
        <taxon>Endopterygota</taxon>
        <taxon>Lepidoptera</taxon>
        <taxon>Glossata</taxon>
        <taxon>Ditrysia</taxon>
        <taxon>Pyraloidea</taxon>
        <taxon>Crambidae</taxon>
        <taxon>Crambinae</taxon>
        <taxon>Chilo</taxon>
    </lineage>
</organism>
<sequence length="206" mass="23009">MRLDVLPERVDDDGSGLRVHAQQPGQPLVQLVLHGLVVQQQQDRAAHVLVARPLHLEPVGLLRGEGAVPLHQVVVGPVQLLVQLDHQRLEERRELALHLIGIILGVVEQSSFHAQLPRCHGVISLSWVEGVGDEYAQLPLLLHGPLERLLYVEPLAHDGGVQLALEREQVHVGLRLRHQVAHLLWQYFVRQSFLAFTTSRSAAIHL</sequence>
<evidence type="ECO:0000313" key="2">
    <source>
        <dbReference type="Proteomes" id="UP001153292"/>
    </source>
</evidence>
<accession>A0ABN8B967</accession>
<protein>
    <submittedName>
        <fullName evidence="1">Uncharacterized protein</fullName>
    </submittedName>
</protein>
<gene>
    <name evidence="1" type="ORF">CHILSU_LOCUS9627</name>
</gene>
<evidence type="ECO:0000313" key="1">
    <source>
        <dbReference type="EMBL" id="CAH0406253.1"/>
    </source>
</evidence>
<reference evidence="1" key="1">
    <citation type="submission" date="2021-12" db="EMBL/GenBank/DDBJ databases">
        <authorList>
            <person name="King R."/>
        </authorList>
    </citation>
    <scope>NUCLEOTIDE SEQUENCE</scope>
</reference>
<proteinExistence type="predicted"/>
<dbReference type="EMBL" id="OU963899">
    <property type="protein sequence ID" value="CAH0406253.1"/>
    <property type="molecule type" value="Genomic_DNA"/>
</dbReference>